<dbReference type="SUPFAM" id="SSF52540">
    <property type="entry name" value="P-loop containing nucleoside triphosphate hydrolases"/>
    <property type="match status" value="1"/>
</dbReference>
<accession>A0AAW1GRQ8</accession>
<proteinExistence type="predicted"/>
<keyword evidence="3" id="KW-1185">Reference proteome</keyword>
<dbReference type="PANTHER" id="PTHR33116:SF84">
    <property type="entry name" value="RNA-DIRECTED DNA POLYMERASE"/>
    <property type="match status" value="1"/>
</dbReference>
<name>A0AAW1GRQ8_SAPOF</name>
<dbReference type="Pfam" id="PF13966">
    <property type="entry name" value="zf-RVT"/>
    <property type="match status" value="1"/>
</dbReference>
<dbReference type="InterPro" id="IPR026960">
    <property type="entry name" value="RVT-Znf"/>
</dbReference>
<dbReference type="InterPro" id="IPR027417">
    <property type="entry name" value="P-loop_NTPase"/>
</dbReference>
<protein>
    <recommendedName>
        <fullName evidence="1">Reverse transcriptase zinc-binding domain-containing protein</fullName>
    </recommendedName>
</protein>
<dbReference type="Gene3D" id="3.40.50.300">
    <property type="entry name" value="P-loop containing nucleotide triphosphate hydrolases"/>
    <property type="match status" value="1"/>
</dbReference>
<organism evidence="2 3">
    <name type="scientific">Saponaria officinalis</name>
    <name type="common">Common soapwort</name>
    <name type="synonym">Lychnis saponaria</name>
    <dbReference type="NCBI Taxonomy" id="3572"/>
    <lineage>
        <taxon>Eukaryota</taxon>
        <taxon>Viridiplantae</taxon>
        <taxon>Streptophyta</taxon>
        <taxon>Embryophyta</taxon>
        <taxon>Tracheophyta</taxon>
        <taxon>Spermatophyta</taxon>
        <taxon>Magnoliopsida</taxon>
        <taxon>eudicotyledons</taxon>
        <taxon>Gunneridae</taxon>
        <taxon>Pentapetalae</taxon>
        <taxon>Caryophyllales</taxon>
        <taxon>Caryophyllaceae</taxon>
        <taxon>Caryophylleae</taxon>
        <taxon>Saponaria</taxon>
    </lineage>
</organism>
<sequence length="374" mass="43304">MNKIEGLCRSFLWHGSGASNGPALVSWEQICKPRKNGGLGFVRLHQWNVATLGKYAWWVQMKADHLWVRWVHAVYLKGQSWSDYVPGSGSSWGWRKLFWVRDLLNTVQVGGMVTDDYSTAAVYARLVDQCSRMVWHPWLTTRLFIPKHKFIAWLAVQGRLLTQDRLVRMGIACSNCCFLCGDKDESHYHLFFECEYSRKCVMFLSRWLGVQIPVRATLGWWLRLRTRSLAMKQILGLAIASLLYRLWWARNTARIKSFVPLPRILCNDSRHDILTRVRDYKIAERIEMEGKASLIVVNKWDTIPNKNQETATIYEQDVRRKLRNLHWAPIVYATAITGQSIDKIIVAANIVEKERSRRLSTATLNQSGSRGCSF</sequence>
<gene>
    <name evidence="2" type="ORF">RND81_14G170000</name>
</gene>
<dbReference type="PANTHER" id="PTHR33116">
    <property type="entry name" value="REVERSE TRANSCRIPTASE ZINC-BINDING DOMAIN-CONTAINING PROTEIN-RELATED-RELATED"/>
    <property type="match status" value="1"/>
</dbReference>
<reference evidence="2" key="1">
    <citation type="submission" date="2024-03" db="EMBL/GenBank/DDBJ databases">
        <title>WGS assembly of Saponaria officinalis var. Norfolk2.</title>
        <authorList>
            <person name="Jenkins J."/>
            <person name="Shu S."/>
            <person name="Grimwood J."/>
            <person name="Barry K."/>
            <person name="Goodstein D."/>
            <person name="Schmutz J."/>
            <person name="Leebens-Mack J."/>
            <person name="Osbourn A."/>
        </authorList>
    </citation>
    <scope>NUCLEOTIDE SEQUENCE [LARGE SCALE GENOMIC DNA]</scope>
    <source>
        <strain evidence="2">JIC</strain>
    </source>
</reference>
<dbReference type="Proteomes" id="UP001443914">
    <property type="component" value="Unassembled WGS sequence"/>
</dbReference>
<feature type="domain" description="Reverse transcriptase zinc-binding" evidence="1">
    <location>
        <begin position="117"/>
        <end position="199"/>
    </location>
</feature>
<comment type="caution">
    <text evidence="2">The sequence shown here is derived from an EMBL/GenBank/DDBJ whole genome shotgun (WGS) entry which is preliminary data.</text>
</comment>
<evidence type="ECO:0000313" key="2">
    <source>
        <dbReference type="EMBL" id="KAK9666229.1"/>
    </source>
</evidence>
<evidence type="ECO:0000313" key="3">
    <source>
        <dbReference type="Proteomes" id="UP001443914"/>
    </source>
</evidence>
<dbReference type="EMBL" id="JBDFQZ010000014">
    <property type="protein sequence ID" value="KAK9666229.1"/>
    <property type="molecule type" value="Genomic_DNA"/>
</dbReference>
<dbReference type="AlphaFoldDB" id="A0AAW1GRQ8"/>
<evidence type="ECO:0000259" key="1">
    <source>
        <dbReference type="Pfam" id="PF13966"/>
    </source>
</evidence>